<dbReference type="EMBL" id="JMCG01000001">
    <property type="protein sequence ID" value="KGK12142.1"/>
    <property type="molecule type" value="Genomic_DNA"/>
</dbReference>
<dbReference type="CDD" id="cd01949">
    <property type="entry name" value="GGDEF"/>
    <property type="match status" value="1"/>
</dbReference>
<dbReference type="NCBIfam" id="TIGR00254">
    <property type="entry name" value="GGDEF"/>
    <property type="match status" value="1"/>
</dbReference>
<dbReference type="Proteomes" id="UP000029994">
    <property type="component" value="Unassembled WGS sequence"/>
</dbReference>
<protein>
    <submittedName>
        <fullName evidence="3">Diguanylate cyclase</fullName>
    </submittedName>
</protein>
<dbReference type="SUPFAM" id="SSF141868">
    <property type="entry name" value="EAL domain-like"/>
    <property type="match status" value="1"/>
</dbReference>
<feature type="domain" description="EAL" evidence="1">
    <location>
        <begin position="347"/>
        <end position="603"/>
    </location>
</feature>
<evidence type="ECO:0000259" key="1">
    <source>
        <dbReference type="PROSITE" id="PS50883"/>
    </source>
</evidence>
<dbReference type="InterPro" id="IPR029787">
    <property type="entry name" value="Nucleotide_cyclase"/>
</dbReference>
<sequence>MKSSTLEACIELDTLIQALSLDGNELLHQVTLELQRKFAAYSTCILQVDLHSGHTSIKSCTKRDSDSDLAHATPESLERVALAITEYCLRHASCYCSAPHSATLTAMGIKTFVGIPLHAPNGGILGMLISVYDSPPQETVNLIKHHQVYAKLAAQSLREQWLTARSDQLVNQLSYEVSHDNLTGLENRSSLSDTLETLTEQTESPFSLVYLDIDNFKLINDIHGNYIGDQILKFTANAIRQVLPPPRLAYRISGDEFALITFAAQPEDICQQILDSLSPGYQDKCNHVGFDVSMGIAKAANKRVVSGDELILNATLAMKECKKYPQERIRCYDTHLSANYHRKSQLIEAIREQLSLPVEKSQEFYVVIQPIVNVNNKRWDYFEVLARWNSAEYGPVSPVEFIDAAEQSGLITQLSERIIELACQSKVWLENELGYRIKLGVNCSAYELVNDQRYLAFLDAMMRKYHHHPKDFVVELTETVLLTHSGKERLLLDALRQKGFQIALDDFGTGYSSLNYIYNYPIDVIKIDASFVRNMLSNQTAERVIWLIIQLASQLNVDLVAEGVEDERELNKLVEMGCERIQGYYYSKPQKPQEIIARLQAQNARSA</sequence>
<comment type="caution">
    <text evidence="3">The sequence shown here is derived from an EMBL/GenBank/DDBJ whole genome shotgun (WGS) entry which is preliminary data.</text>
</comment>
<dbReference type="Pfam" id="PF00990">
    <property type="entry name" value="GGDEF"/>
    <property type="match status" value="1"/>
</dbReference>
<dbReference type="PROSITE" id="PS50883">
    <property type="entry name" value="EAL"/>
    <property type="match status" value="1"/>
</dbReference>
<dbReference type="SMART" id="SM00267">
    <property type="entry name" value="GGDEF"/>
    <property type="match status" value="1"/>
</dbReference>
<dbReference type="RefSeq" id="WP_039427913.1">
    <property type="nucleotide sequence ID" value="NZ_CP061844.1"/>
</dbReference>
<dbReference type="InterPro" id="IPR035919">
    <property type="entry name" value="EAL_sf"/>
</dbReference>
<dbReference type="Gene3D" id="3.20.20.450">
    <property type="entry name" value="EAL domain"/>
    <property type="match status" value="1"/>
</dbReference>
<dbReference type="CDD" id="cd01948">
    <property type="entry name" value="EAL"/>
    <property type="match status" value="1"/>
</dbReference>
<dbReference type="PROSITE" id="PS50887">
    <property type="entry name" value="GGDEF"/>
    <property type="match status" value="1"/>
</dbReference>
<dbReference type="STRING" id="29495.EA26_12795"/>
<gene>
    <name evidence="3" type="ORF">EA26_12795</name>
</gene>
<dbReference type="SUPFAM" id="SSF55073">
    <property type="entry name" value="Nucleotide cyclase"/>
    <property type="match status" value="1"/>
</dbReference>
<evidence type="ECO:0000313" key="3">
    <source>
        <dbReference type="EMBL" id="KGK12142.1"/>
    </source>
</evidence>
<name>A0A099LXZ3_9VIBR</name>
<dbReference type="PANTHER" id="PTHR33121">
    <property type="entry name" value="CYCLIC DI-GMP PHOSPHODIESTERASE PDEF"/>
    <property type="match status" value="1"/>
</dbReference>
<reference evidence="3 4" key="1">
    <citation type="submission" date="2014-04" db="EMBL/GenBank/DDBJ databases">
        <title>Genome sequencing of Vibrio navarrensis strains.</title>
        <authorList>
            <person name="Gladney L.M."/>
            <person name="Katz L.S."/>
            <person name="Marino-Ramirez L."/>
            <person name="Jordan I.K."/>
        </authorList>
    </citation>
    <scope>NUCLEOTIDE SEQUENCE [LARGE SCALE GENOMIC DNA]</scope>
    <source>
        <strain evidence="3 4">ATCC 51183</strain>
    </source>
</reference>
<dbReference type="SUPFAM" id="SSF55781">
    <property type="entry name" value="GAF domain-like"/>
    <property type="match status" value="1"/>
</dbReference>
<dbReference type="Gene3D" id="3.30.70.270">
    <property type="match status" value="1"/>
</dbReference>
<dbReference type="AlphaFoldDB" id="A0A099LXZ3"/>
<evidence type="ECO:0000313" key="4">
    <source>
        <dbReference type="Proteomes" id="UP000029994"/>
    </source>
</evidence>
<feature type="domain" description="GGDEF" evidence="2">
    <location>
        <begin position="204"/>
        <end position="334"/>
    </location>
</feature>
<accession>A0A099LXZ3</accession>
<proteinExistence type="predicted"/>
<dbReference type="InterPro" id="IPR001633">
    <property type="entry name" value="EAL_dom"/>
</dbReference>
<dbReference type="InterPro" id="IPR050706">
    <property type="entry name" value="Cyclic-di-GMP_PDE-like"/>
</dbReference>
<dbReference type="eggNOG" id="COG5001">
    <property type="taxonomic scope" value="Bacteria"/>
</dbReference>
<keyword evidence="4" id="KW-1185">Reference proteome</keyword>
<dbReference type="GO" id="GO:0071111">
    <property type="term" value="F:cyclic-guanylate-specific phosphodiesterase activity"/>
    <property type="evidence" value="ECO:0007669"/>
    <property type="project" value="InterPro"/>
</dbReference>
<dbReference type="InterPro" id="IPR043128">
    <property type="entry name" value="Rev_trsase/Diguanyl_cyclase"/>
</dbReference>
<dbReference type="GeneID" id="43684033"/>
<organism evidence="3 4">
    <name type="scientific">Vibrio navarrensis</name>
    <dbReference type="NCBI Taxonomy" id="29495"/>
    <lineage>
        <taxon>Bacteria</taxon>
        <taxon>Pseudomonadati</taxon>
        <taxon>Pseudomonadota</taxon>
        <taxon>Gammaproteobacteria</taxon>
        <taxon>Vibrionales</taxon>
        <taxon>Vibrionaceae</taxon>
        <taxon>Vibrio</taxon>
    </lineage>
</organism>
<evidence type="ECO:0000259" key="2">
    <source>
        <dbReference type="PROSITE" id="PS50887"/>
    </source>
</evidence>
<dbReference type="Pfam" id="PF00563">
    <property type="entry name" value="EAL"/>
    <property type="match status" value="1"/>
</dbReference>
<dbReference type="SMART" id="SM00052">
    <property type="entry name" value="EAL"/>
    <property type="match status" value="1"/>
</dbReference>
<dbReference type="PANTHER" id="PTHR33121:SF79">
    <property type="entry name" value="CYCLIC DI-GMP PHOSPHODIESTERASE PDED-RELATED"/>
    <property type="match status" value="1"/>
</dbReference>
<dbReference type="InterPro" id="IPR000160">
    <property type="entry name" value="GGDEF_dom"/>
</dbReference>